<proteinExistence type="predicted"/>
<feature type="signal peptide" evidence="1">
    <location>
        <begin position="1"/>
        <end position="32"/>
    </location>
</feature>
<dbReference type="InterPro" id="IPR006311">
    <property type="entry name" value="TAT_signal"/>
</dbReference>
<dbReference type="SUPFAM" id="SSF159594">
    <property type="entry name" value="XCC0632-like"/>
    <property type="match status" value="1"/>
</dbReference>
<gene>
    <name evidence="3" type="ORF">E2L08_06220</name>
</gene>
<keyword evidence="4" id="KW-1185">Reference proteome</keyword>
<evidence type="ECO:0000313" key="3">
    <source>
        <dbReference type="EMBL" id="TDL81265.1"/>
    </source>
</evidence>
<keyword evidence="1" id="KW-0732">Signal</keyword>
<evidence type="ECO:0000256" key="1">
    <source>
        <dbReference type="SAM" id="SignalP"/>
    </source>
</evidence>
<feature type="domain" description="ABC-type transport auxiliary lipoprotein component" evidence="2">
    <location>
        <begin position="45"/>
        <end position="198"/>
    </location>
</feature>
<dbReference type="Pfam" id="PF03886">
    <property type="entry name" value="ABC_trans_aux"/>
    <property type="match status" value="1"/>
</dbReference>
<comment type="caution">
    <text evidence="3">The sequence shown here is derived from an EMBL/GenBank/DDBJ whole genome shotgun (WGS) entry which is preliminary data.</text>
</comment>
<feature type="chain" id="PRO_5020190030" description="ABC-type transport auxiliary lipoprotein component domain-containing protein" evidence="1">
    <location>
        <begin position="33"/>
        <end position="208"/>
    </location>
</feature>
<sequence length="208" mass="21739">MTHLTPLTRRTALLGAVAALAGCSAVSSLNNAATPLDTFDPIPVPGSRSGPRSSRTILVARPLAPASIESDRIVIKPDPLSIAYLPESRWPDELPAVMQSLLVRSIAGTGRVGYVGPGEGGPVPDIAVLTRIDAFQVETVGQGFEVAVSVNVTLLRDRDQSVIASRAFDQRAAAADDVARAVVPAFQSALNVILPEIADWVVRSVATG</sequence>
<protein>
    <recommendedName>
        <fullName evidence="2">ABC-type transport auxiliary lipoprotein component domain-containing protein</fullName>
    </recommendedName>
</protein>
<evidence type="ECO:0000259" key="2">
    <source>
        <dbReference type="Pfam" id="PF03886"/>
    </source>
</evidence>
<dbReference type="OrthoDB" id="9808689at2"/>
<reference evidence="3 4" key="1">
    <citation type="submission" date="2019-03" db="EMBL/GenBank/DDBJ databases">
        <title>Primorskyibacter sp. SS33 isolated from sediments.</title>
        <authorList>
            <person name="Xunke S."/>
        </authorList>
    </citation>
    <scope>NUCLEOTIDE SEQUENCE [LARGE SCALE GENOMIC DNA]</scope>
    <source>
        <strain evidence="3 4">SS33</strain>
    </source>
</reference>
<organism evidence="3 4">
    <name type="scientific">Palleronia sediminis</name>
    <dbReference type="NCBI Taxonomy" id="2547833"/>
    <lineage>
        <taxon>Bacteria</taxon>
        <taxon>Pseudomonadati</taxon>
        <taxon>Pseudomonadota</taxon>
        <taxon>Alphaproteobacteria</taxon>
        <taxon>Rhodobacterales</taxon>
        <taxon>Roseobacteraceae</taxon>
        <taxon>Palleronia</taxon>
    </lineage>
</organism>
<evidence type="ECO:0000313" key="4">
    <source>
        <dbReference type="Proteomes" id="UP000295701"/>
    </source>
</evidence>
<dbReference type="InterPro" id="IPR005586">
    <property type="entry name" value="ABC_trans_aux"/>
</dbReference>
<dbReference type="EMBL" id="SNAA01000005">
    <property type="protein sequence ID" value="TDL81265.1"/>
    <property type="molecule type" value="Genomic_DNA"/>
</dbReference>
<dbReference type="AlphaFoldDB" id="A0A4R6ADS3"/>
<dbReference type="RefSeq" id="WP_133396208.1">
    <property type="nucleotide sequence ID" value="NZ_SNAA01000005.1"/>
</dbReference>
<dbReference type="Proteomes" id="UP000295701">
    <property type="component" value="Unassembled WGS sequence"/>
</dbReference>
<accession>A0A4R6ADS3</accession>
<dbReference type="PROSITE" id="PS51318">
    <property type="entry name" value="TAT"/>
    <property type="match status" value="1"/>
</dbReference>
<dbReference type="Gene3D" id="3.40.50.10610">
    <property type="entry name" value="ABC-type transport auxiliary lipoprotein component"/>
    <property type="match status" value="1"/>
</dbReference>
<name>A0A4R6ADS3_9RHOB</name>